<keyword evidence="1" id="KW-0812">Transmembrane</keyword>
<feature type="transmembrane region" description="Helical" evidence="1">
    <location>
        <begin position="39"/>
        <end position="59"/>
    </location>
</feature>
<organism evidence="2 3">
    <name type="scientific">Punica granatum</name>
    <name type="common">Pomegranate</name>
    <dbReference type="NCBI Taxonomy" id="22663"/>
    <lineage>
        <taxon>Eukaryota</taxon>
        <taxon>Viridiplantae</taxon>
        <taxon>Streptophyta</taxon>
        <taxon>Embryophyta</taxon>
        <taxon>Tracheophyta</taxon>
        <taxon>Spermatophyta</taxon>
        <taxon>Magnoliopsida</taxon>
        <taxon>eudicotyledons</taxon>
        <taxon>Gunneridae</taxon>
        <taxon>Pentapetalae</taxon>
        <taxon>rosids</taxon>
        <taxon>malvids</taxon>
        <taxon>Myrtales</taxon>
        <taxon>Lythraceae</taxon>
        <taxon>Punica</taxon>
    </lineage>
</organism>
<name>A0A218W4G7_PUNGR</name>
<comment type="caution">
    <text evidence="2">The sequence shown here is derived from an EMBL/GenBank/DDBJ whole genome shotgun (WGS) entry which is preliminary data.</text>
</comment>
<evidence type="ECO:0000256" key="1">
    <source>
        <dbReference type="SAM" id="Phobius"/>
    </source>
</evidence>
<protein>
    <submittedName>
        <fullName evidence="2">Uncharacterized protein</fullName>
    </submittedName>
</protein>
<gene>
    <name evidence="2" type="ORF">CDL15_Pgr017461</name>
</gene>
<accession>A0A218W4G7</accession>
<keyword evidence="1" id="KW-0472">Membrane</keyword>
<proteinExistence type="predicted"/>
<dbReference type="AlphaFoldDB" id="A0A218W4G7"/>
<sequence length="65" mass="7024">MTAVAGGQGHALFVGTIACDLSWRKDRSSVFGVHGSSRVFHVSIVVVWIHGAFLLVISCNGKRER</sequence>
<dbReference type="Proteomes" id="UP000197138">
    <property type="component" value="Unassembled WGS sequence"/>
</dbReference>
<dbReference type="EMBL" id="MTKT01005375">
    <property type="protein sequence ID" value="OWM67764.1"/>
    <property type="molecule type" value="Genomic_DNA"/>
</dbReference>
<keyword evidence="1" id="KW-1133">Transmembrane helix</keyword>
<evidence type="ECO:0000313" key="3">
    <source>
        <dbReference type="Proteomes" id="UP000197138"/>
    </source>
</evidence>
<evidence type="ECO:0000313" key="2">
    <source>
        <dbReference type="EMBL" id="OWM67764.1"/>
    </source>
</evidence>
<reference evidence="3" key="1">
    <citation type="journal article" date="2017" name="Plant J.">
        <title>The pomegranate (Punica granatum L.) genome and the genomics of punicalagin biosynthesis.</title>
        <authorList>
            <person name="Qin G."/>
            <person name="Xu C."/>
            <person name="Ming R."/>
            <person name="Tang H."/>
            <person name="Guyot R."/>
            <person name="Kramer E.M."/>
            <person name="Hu Y."/>
            <person name="Yi X."/>
            <person name="Qi Y."/>
            <person name="Xu X."/>
            <person name="Gao Z."/>
            <person name="Pan H."/>
            <person name="Jian J."/>
            <person name="Tian Y."/>
            <person name="Yue Z."/>
            <person name="Xu Y."/>
        </authorList>
    </citation>
    <scope>NUCLEOTIDE SEQUENCE [LARGE SCALE GENOMIC DNA]</scope>
    <source>
        <strain evidence="3">cv. Dabenzi</strain>
    </source>
</reference>